<evidence type="ECO:0000256" key="1">
    <source>
        <dbReference type="SAM" id="Phobius"/>
    </source>
</evidence>
<accession>A0A0V8HD70</accession>
<organism evidence="2 3">
    <name type="scientific">[Bacillus] enclensis</name>
    <dbReference type="NCBI Taxonomy" id="1402860"/>
    <lineage>
        <taxon>Bacteria</taxon>
        <taxon>Bacillati</taxon>
        <taxon>Bacillota</taxon>
        <taxon>Bacilli</taxon>
        <taxon>Bacillales</taxon>
        <taxon>Bacillaceae</taxon>
        <taxon>Rossellomorea</taxon>
    </lineage>
</organism>
<dbReference type="Proteomes" id="UP000181997">
    <property type="component" value="Unassembled WGS sequence"/>
</dbReference>
<evidence type="ECO:0000313" key="2">
    <source>
        <dbReference type="EMBL" id="SCC25635.1"/>
    </source>
</evidence>
<keyword evidence="1" id="KW-1133">Transmembrane helix</keyword>
<reference evidence="3" key="1">
    <citation type="submission" date="2016-08" db="EMBL/GenBank/DDBJ databases">
        <authorList>
            <person name="Varghese N."/>
            <person name="Submissions Spin"/>
        </authorList>
    </citation>
    <scope>NUCLEOTIDE SEQUENCE [LARGE SCALE GENOMIC DNA]</scope>
    <source>
        <strain evidence="3">SGD-1123</strain>
    </source>
</reference>
<dbReference type="EMBL" id="FMAU01000004">
    <property type="protein sequence ID" value="SCC25635.1"/>
    <property type="molecule type" value="Genomic_DNA"/>
</dbReference>
<keyword evidence="3" id="KW-1185">Reference proteome</keyword>
<feature type="transmembrane region" description="Helical" evidence="1">
    <location>
        <begin position="12"/>
        <end position="39"/>
    </location>
</feature>
<sequence>MRTFIRYMLIAAGIYAAALLYHFRLGAIPFLLLSFYFFYEAYKVIRYDVKREREEESSLLNSQK</sequence>
<gene>
    <name evidence="2" type="ORF">GA0061094_3509</name>
</gene>
<evidence type="ECO:0000313" key="3">
    <source>
        <dbReference type="Proteomes" id="UP000181997"/>
    </source>
</evidence>
<proteinExistence type="predicted"/>
<name>A0A0V8HD70_9BACI</name>
<keyword evidence="1" id="KW-0472">Membrane</keyword>
<dbReference type="RefSeq" id="WP_032086951.1">
    <property type="nucleotide sequence ID" value="NZ_FMAU01000004.1"/>
</dbReference>
<protein>
    <submittedName>
        <fullName evidence="2">Uncharacterized protein</fullName>
    </submittedName>
</protein>
<keyword evidence="1" id="KW-0812">Transmembrane</keyword>
<dbReference type="AlphaFoldDB" id="A0A0V8HD70"/>